<dbReference type="EMBL" id="JBBHJY010000002">
    <property type="protein sequence ID" value="MEJ6009364.1"/>
    <property type="molecule type" value="Genomic_DNA"/>
</dbReference>
<proteinExistence type="predicted"/>
<keyword evidence="2" id="KW-1185">Reference proteome</keyword>
<protein>
    <submittedName>
        <fullName evidence="1">Uncharacterized protein</fullName>
    </submittedName>
</protein>
<dbReference type="Proteomes" id="UP001379235">
    <property type="component" value="Unassembled WGS sequence"/>
</dbReference>
<evidence type="ECO:0000313" key="2">
    <source>
        <dbReference type="Proteomes" id="UP001379235"/>
    </source>
</evidence>
<accession>A0ABU8S5W0</accession>
<name>A0ABU8S5W0_9SPHN</name>
<organism evidence="1 2">
    <name type="scientific">Novosphingobium aquae</name>
    <dbReference type="NCBI Taxonomy" id="3133435"/>
    <lineage>
        <taxon>Bacteria</taxon>
        <taxon>Pseudomonadati</taxon>
        <taxon>Pseudomonadota</taxon>
        <taxon>Alphaproteobacteria</taxon>
        <taxon>Sphingomonadales</taxon>
        <taxon>Sphingomonadaceae</taxon>
        <taxon>Novosphingobium</taxon>
    </lineage>
</organism>
<evidence type="ECO:0000313" key="1">
    <source>
        <dbReference type="EMBL" id="MEJ6009364.1"/>
    </source>
</evidence>
<sequence length="232" mass="25514">MPEGDFVELMLKREALERYGLPAMAYPVPKQALFDVIGAGSDLPLPEMLFGLQQKSARDCPDWQSLELAMARLAELVAPDDGRDVISAASEEWWLEIGPVALNGPVIAIQRNDELLAALARRDDGRLRAACYRPLDAKSIGTLMALSQIPHPVHGVSMRENNWDYALDAAAGSGQFYAFERGEAYLTYWYNGLGDRGDGQLHEAWAAKRGSLPRQAAHVALEIGVSYSFSHT</sequence>
<reference evidence="1 2" key="1">
    <citation type="submission" date="2024-03" db="EMBL/GenBank/DDBJ databases">
        <authorList>
            <person name="Jo J.-H."/>
        </authorList>
    </citation>
    <scope>NUCLEOTIDE SEQUENCE [LARGE SCALE GENOMIC DNA]</scope>
    <source>
        <strain evidence="1 2">AS3R-12</strain>
    </source>
</reference>
<gene>
    <name evidence="1" type="ORF">WG900_05475</name>
</gene>
<dbReference type="RefSeq" id="WP_339965395.1">
    <property type="nucleotide sequence ID" value="NZ_JBBHJY010000002.1"/>
</dbReference>
<comment type="caution">
    <text evidence="1">The sequence shown here is derived from an EMBL/GenBank/DDBJ whole genome shotgun (WGS) entry which is preliminary data.</text>
</comment>